<keyword evidence="3" id="KW-1185">Reference proteome</keyword>
<gene>
    <name evidence="2" type="ORF">CONLIGDRAFT_194246</name>
</gene>
<dbReference type="InParanoid" id="A0A1J7K104"/>
<organism evidence="2 3">
    <name type="scientific">Coniochaeta ligniaria NRRL 30616</name>
    <dbReference type="NCBI Taxonomy" id="1408157"/>
    <lineage>
        <taxon>Eukaryota</taxon>
        <taxon>Fungi</taxon>
        <taxon>Dikarya</taxon>
        <taxon>Ascomycota</taxon>
        <taxon>Pezizomycotina</taxon>
        <taxon>Sordariomycetes</taxon>
        <taxon>Sordariomycetidae</taxon>
        <taxon>Coniochaetales</taxon>
        <taxon>Coniochaetaceae</taxon>
        <taxon>Coniochaeta</taxon>
    </lineage>
</organism>
<evidence type="ECO:0000313" key="3">
    <source>
        <dbReference type="Proteomes" id="UP000182658"/>
    </source>
</evidence>
<evidence type="ECO:0000256" key="1">
    <source>
        <dbReference type="SAM" id="MobiDB-lite"/>
    </source>
</evidence>
<name>A0A1J7K104_9PEZI</name>
<evidence type="ECO:0000313" key="2">
    <source>
        <dbReference type="EMBL" id="OIW33802.1"/>
    </source>
</evidence>
<accession>A0A1J7K104</accession>
<dbReference type="AlphaFoldDB" id="A0A1J7K104"/>
<dbReference type="EMBL" id="KV875094">
    <property type="protein sequence ID" value="OIW33802.1"/>
    <property type="molecule type" value="Genomic_DNA"/>
</dbReference>
<feature type="compositionally biased region" description="Basic and acidic residues" evidence="1">
    <location>
        <begin position="17"/>
        <end position="28"/>
    </location>
</feature>
<reference evidence="2 3" key="1">
    <citation type="submission" date="2016-10" db="EMBL/GenBank/DDBJ databases">
        <title>Draft genome sequence of Coniochaeta ligniaria NRRL30616, a lignocellulolytic fungus for bioabatement of inhibitors in plant biomass hydrolysates.</title>
        <authorList>
            <consortium name="DOE Joint Genome Institute"/>
            <person name="Jimenez D.J."/>
            <person name="Hector R.E."/>
            <person name="Riley R."/>
            <person name="Sun H."/>
            <person name="Grigoriev I.V."/>
            <person name="Van Elsas J.D."/>
            <person name="Nichols N.N."/>
        </authorList>
    </citation>
    <scope>NUCLEOTIDE SEQUENCE [LARGE SCALE GENOMIC DNA]</scope>
    <source>
        <strain evidence="2 3">NRRL 30616</strain>
    </source>
</reference>
<sequence>MGCPVLDNLQDTPHWNRSAEGRPRGWDHRPRHLGKLALRRRLAVNGVHNLVHQSALSWTPRPDIIAGASATPSFPRVPKSQMRSLGTFVIDSEICLGHEPADAQCVTAYIHSLQSNESRHMQRYLTVQYVFRWGSLSRGILPVLGTSVKNSGGSPAPSHFGTLSS</sequence>
<proteinExistence type="predicted"/>
<protein>
    <submittedName>
        <fullName evidence="2">Uncharacterized protein</fullName>
    </submittedName>
</protein>
<dbReference type="Proteomes" id="UP000182658">
    <property type="component" value="Unassembled WGS sequence"/>
</dbReference>
<feature type="region of interest" description="Disordered" evidence="1">
    <location>
        <begin position="1"/>
        <end position="28"/>
    </location>
</feature>